<organism evidence="3 4">
    <name type="scientific">Parnassius apollo</name>
    <name type="common">Apollo butterfly</name>
    <name type="synonym">Papilio apollo</name>
    <dbReference type="NCBI Taxonomy" id="110799"/>
    <lineage>
        <taxon>Eukaryota</taxon>
        <taxon>Metazoa</taxon>
        <taxon>Ecdysozoa</taxon>
        <taxon>Arthropoda</taxon>
        <taxon>Hexapoda</taxon>
        <taxon>Insecta</taxon>
        <taxon>Pterygota</taxon>
        <taxon>Neoptera</taxon>
        <taxon>Endopterygota</taxon>
        <taxon>Lepidoptera</taxon>
        <taxon>Glossata</taxon>
        <taxon>Ditrysia</taxon>
        <taxon>Papilionoidea</taxon>
        <taxon>Papilionidae</taxon>
        <taxon>Parnassiinae</taxon>
        <taxon>Parnassini</taxon>
        <taxon>Parnassius</taxon>
        <taxon>Parnassius</taxon>
    </lineage>
</organism>
<comment type="caution">
    <text evidence="3">The sequence shown here is derived from an EMBL/GenBank/DDBJ whole genome shotgun (WGS) entry which is preliminary data.</text>
</comment>
<evidence type="ECO:0000313" key="3">
    <source>
        <dbReference type="EMBL" id="CAG4986079.1"/>
    </source>
</evidence>
<keyword evidence="1" id="KW-0175">Coiled coil</keyword>
<feature type="compositionally biased region" description="Basic and acidic residues" evidence="2">
    <location>
        <begin position="135"/>
        <end position="147"/>
    </location>
</feature>
<evidence type="ECO:0000256" key="1">
    <source>
        <dbReference type="SAM" id="Coils"/>
    </source>
</evidence>
<proteinExistence type="predicted"/>
<sequence>MGKRKSCDNLEKIKKVIKKLEKKLRKKENLEGFKESTPPLVYLLRRIAIAESLKENTIEEIPIDGQTTASGNINTREIVEKLSDTLRITAEIFYEDSAARKYFDLSGAKLVLTEAVKNTMTDEFFRTDQNSTDYPKSRSSDKSSGKE</sequence>
<feature type="compositionally biased region" description="Polar residues" evidence="2">
    <location>
        <begin position="122"/>
        <end position="134"/>
    </location>
</feature>
<feature type="region of interest" description="Disordered" evidence="2">
    <location>
        <begin position="122"/>
        <end position="147"/>
    </location>
</feature>
<dbReference type="Proteomes" id="UP000691718">
    <property type="component" value="Unassembled WGS sequence"/>
</dbReference>
<reference evidence="3" key="1">
    <citation type="submission" date="2021-04" db="EMBL/GenBank/DDBJ databases">
        <authorList>
            <person name="Tunstrom K."/>
        </authorList>
    </citation>
    <scope>NUCLEOTIDE SEQUENCE</scope>
</reference>
<feature type="coiled-coil region" evidence="1">
    <location>
        <begin position="3"/>
        <end position="30"/>
    </location>
</feature>
<accession>A0A8S3WX53</accession>
<protein>
    <submittedName>
        <fullName evidence="3">(apollo) hypothetical protein</fullName>
    </submittedName>
</protein>
<keyword evidence="4" id="KW-1185">Reference proteome</keyword>
<evidence type="ECO:0000313" key="4">
    <source>
        <dbReference type="Proteomes" id="UP000691718"/>
    </source>
</evidence>
<dbReference type="AlphaFoldDB" id="A0A8S3WX53"/>
<name>A0A8S3WX53_PARAO</name>
<dbReference type="EMBL" id="CAJQZP010000809">
    <property type="protein sequence ID" value="CAG4986079.1"/>
    <property type="molecule type" value="Genomic_DNA"/>
</dbReference>
<gene>
    <name evidence="3" type="ORF">PAPOLLO_LOCUS11168</name>
</gene>
<evidence type="ECO:0000256" key="2">
    <source>
        <dbReference type="SAM" id="MobiDB-lite"/>
    </source>
</evidence>